<evidence type="ECO:0000256" key="3">
    <source>
        <dbReference type="ARBA" id="ARBA00022525"/>
    </source>
</evidence>
<comment type="subcellular location">
    <subcellularLocation>
        <location evidence="1">Secreted</location>
    </subcellularLocation>
</comment>
<evidence type="ECO:0000256" key="1">
    <source>
        <dbReference type="ARBA" id="ARBA00004613"/>
    </source>
</evidence>
<dbReference type="InterPro" id="IPR010682">
    <property type="entry name" value="SCRL"/>
</dbReference>
<dbReference type="GO" id="GO:0007165">
    <property type="term" value="P:signal transduction"/>
    <property type="evidence" value="ECO:0007669"/>
    <property type="project" value="InterPro"/>
</dbReference>
<reference evidence="6" key="1">
    <citation type="journal article" date="2010" name="Theor. Appl. Genet.">
        <title>Assessment of genetic diversity of accessions in Brassicaceae genetic resources by frequency distribution analysis of S haplotypes.</title>
        <authorList>
            <person name="Takuno S."/>
            <person name="Oikawa E."/>
            <person name="Kitashiba H."/>
            <person name="Nishio T."/>
        </authorList>
    </citation>
    <scope>NUCLEOTIDE SEQUENCE</scope>
</reference>
<name>D1MVE7_BRACM</name>
<feature type="non-terminal residue" evidence="6">
    <location>
        <position position="1"/>
    </location>
</feature>
<evidence type="ECO:0000256" key="5">
    <source>
        <dbReference type="ARBA" id="ARBA00023157"/>
    </source>
</evidence>
<proteinExistence type="evidence at transcript level"/>
<evidence type="ECO:0000256" key="2">
    <source>
        <dbReference type="ARBA" id="ARBA00006722"/>
    </source>
</evidence>
<comment type="similarity">
    <text evidence="2">Belongs to the DEFL family.</text>
</comment>
<protein>
    <submittedName>
        <fullName evidence="6">S locus protein 11-56</fullName>
    </submittedName>
</protein>
<dbReference type="Pfam" id="PF06876">
    <property type="entry name" value="SCRL"/>
    <property type="match status" value="1"/>
</dbReference>
<accession>D1MVE7</accession>
<evidence type="ECO:0000313" key="6">
    <source>
        <dbReference type="EMBL" id="BAI53094.1"/>
    </source>
</evidence>
<evidence type="ECO:0000256" key="4">
    <source>
        <dbReference type="ARBA" id="ARBA00022729"/>
    </source>
</evidence>
<keyword evidence="4" id="KW-0732">Signal</keyword>
<sequence>VQEVKAIRKDGCRDDFNFPGICDNSGHKKCTDLYVEGTSRKHASCVCDGSKGVQLCLCNLC</sequence>
<dbReference type="AlphaFoldDB" id="D1MVE7"/>
<gene>
    <name evidence="6" type="primary">BrSP11-56</name>
</gene>
<keyword evidence="3" id="KW-0964">Secreted</keyword>
<feature type="non-terminal residue" evidence="6">
    <location>
        <position position="61"/>
    </location>
</feature>
<organism evidence="6">
    <name type="scientific">Brassica campestris</name>
    <name type="common">Field mustard</name>
    <dbReference type="NCBI Taxonomy" id="3711"/>
    <lineage>
        <taxon>Eukaryota</taxon>
        <taxon>Viridiplantae</taxon>
        <taxon>Streptophyta</taxon>
        <taxon>Embryophyta</taxon>
        <taxon>Tracheophyta</taxon>
        <taxon>Spermatophyta</taxon>
        <taxon>Magnoliopsida</taxon>
        <taxon>eudicotyledons</taxon>
        <taxon>Gunneridae</taxon>
        <taxon>Pentapetalae</taxon>
        <taxon>rosids</taxon>
        <taxon>malvids</taxon>
        <taxon>Brassicales</taxon>
        <taxon>Brassicaceae</taxon>
        <taxon>Brassiceae</taxon>
        <taxon>Brassica</taxon>
    </lineage>
</organism>
<dbReference type="EMBL" id="AB370006">
    <property type="protein sequence ID" value="BAI53094.1"/>
    <property type="molecule type" value="mRNA"/>
</dbReference>
<keyword evidence="5" id="KW-1015">Disulfide bond</keyword>
<dbReference type="GO" id="GO:0005576">
    <property type="term" value="C:extracellular region"/>
    <property type="evidence" value="ECO:0007669"/>
    <property type="project" value="UniProtKB-SubCell"/>
</dbReference>